<dbReference type="eggNOG" id="KOG1836">
    <property type="taxonomic scope" value="Eukaryota"/>
</dbReference>
<dbReference type="AlphaFoldDB" id="C1EAW4"/>
<dbReference type="PANTHER" id="PTHR14383:SF5">
    <property type="entry name" value="RUN DOMAIN-CONTAINING PROTEIN"/>
    <property type="match status" value="1"/>
</dbReference>
<evidence type="ECO:0000256" key="1">
    <source>
        <dbReference type="SAM" id="Coils"/>
    </source>
</evidence>
<organism evidence="3 4">
    <name type="scientific">Micromonas commoda (strain RCC299 / NOUM17 / CCMP2709)</name>
    <name type="common">Picoplanktonic green alga</name>
    <dbReference type="NCBI Taxonomy" id="296587"/>
    <lineage>
        <taxon>Eukaryota</taxon>
        <taxon>Viridiplantae</taxon>
        <taxon>Chlorophyta</taxon>
        <taxon>Mamiellophyceae</taxon>
        <taxon>Mamiellales</taxon>
        <taxon>Mamiellaceae</taxon>
        <taxon>Micromonas</taxon>
    </lineage>
</organism>
<dbReference type="KEGG" id="mis:MICPUN_101569"/>
<feature type="region of interest" description="Disordered" evidence="2">
    <location>
        <begin position="192"/>
        <end position="221"/>
    </location>
</feature>
<feature type="region of interest" description="Disordered" evidence="2">
    <location>
        <begin position="91"/>
        <end position="164"/>
    </location>
</feature>
<gene>
    <name evidence="3" type="ORF">MICPUN_101569</name>
</gene>
<evidence type="ECO:0000313" key="3">
    <source>
        <dbReference type="EMBL" id="ACO65275.1"/>
    </source>
</evidence>
<name>C1EAW4_MICCC</name>
<feature type="region of interest" description="Disordered" evidence="2">
    <location>
        <begin position="1"/>
        <end position="25"/>
    </location>
</feature>
<dbReference type="InParanoid" id="C1EAW4"/>
<dbReference type="RefSeq" id="XP_002504017.1">
    <property type="nucleotide sequence ID" value="XM_002503971.1"/>
</dbReference>
<feature type="coiled-coil region" evidence="1">
    <location>
        <begin position="408"/>
        <end position="802"/>
    </location>
</feature>
<keyword evidence="1" id="KW-0175">Coiled coil</keyword>
<protein>
    <submittedName>
        <fullName evidence="3">Uncharacterized protein</fullName>
    </submittedName>
</protein>
<dbReference type="EMBL" id="CP001328">
    <property type="protein sequence ID" value="ACO65275.1"/>
    <property type="molecule type" value="Genomic_DNA"/>
</dbReference>
<dbReference type="PANTHER" id="PTHR14383">
    <property type="entry name" value="SWAP-70 RECOMBINASE"/>
    <property type="match status" value="1"/>
</dbReference>
<evidence type="ECO:0000256" key="2">
    <source>
        <dbReference type="SAM" id="MobiDB-lite"/>
    </source>
</evidence>
<proteinExistence type="predicted"/>
<feature type="compositionally biased region" description="Low complexity" evidence="2">
    <location>
        <begin position="193"/>
        <end position="217"/>
    </location>
</feature>
<dbReference type="STRING" id="296587.C1EAW4"/>
<dbReference type="Proteomes" id="UP000002009">
    <property type="component" value="Chromosome 7"/>
</dbReference>
<keyword evidence="4" id="KW-1185">Reference proteome</keyword>
<feature type="compositionally biased region" description="Pro residues" evidence="2">
    <location>
        <begin position="128"/>
        <end position="144"/>
    </location>
</feature>
<evidence type="ECO:0000313" key="4">
    <source>
        <dbReference type="Proteomes" id="UP000002009"/>
    </source>
</evidence>
<feature type="compositionally biased region" description="Pro residues" evidence="2">
    <location>
        <begin position="92"/>
        <end position="106"/>
    </location>
</feature>
<reference evidence="3 4" key="1">
    <citation type="journal article" date="2009" name="Science">
        <title>Green evolution and dynamic adaptations revealed by genomes of the marine picoeukaryotes Micromonas.</title>
        <authorList>
            <person name="Worden A.Z."/>
            <person name="Lee J.H."/>
            <person name="Mock T."/>
            <person name="Rouze P."/>
            <person name="Simmons M.P."/>
            <person name="Aerts A.L."/>
            <person name="Allen A.E."/>
            <person name="Cuvelier M.L."/>
            <person name="Derelle E."/>
            <person name="Everett M.V."/>
            <person name="Foulon E."/>
            <person name="Grimwood J."/>
            <person name="Gundlach H."/>
            <person name="Henrissat B."/>
            <person name="Napoli C."/>
            <person name="McDonald S.M."/>
            <person name="Parker M.S."/>
            <person name="Rombauts S."/>
            <person name="Salamov A."/>
            <person name="Von Dassow P."/>
            <person name="Badger J.H."/>
            <person name="Coutinho P.M."/>
            <person name="Demir E."/>
            <person name="Dubchak I."/>
            <person name="Gentemann C."/>
            <person name="Eikrem W."/>
            <person name="Gready J.E."/>
            <person name="John U."/>
            <person name="Lanier W."/>
            <person name="Lindquist E.A."/>
            <person name="Lucas S."/>
            <person name="Mayer K.F."/>
            <person name="Moreau H."/>
            <person name="Not F."/>
            <person name="Otillar R."/>
            <person name="Panaud O."/>
            <person name="Pangilinan J."/>
            <person name="Paulsen I."/>
            <person name="Piegu B."/>
            <person name="Poliakov A."/>
            <person name="Robbens S."/>
            <person name="Schmutz J."/>
            <person name="Toulza E."/>
            <person name="Wyss T."/>
            <person name="Zelensky A."/>
            <person name="Zhou K."/>
            <person name="Armbrust E.V."/>
            <person name="Bhattacharya D."/>
            <person name="Goodenough U.W."/>
            <person name="Van de Peer Y."/>
            <person name="Grigoriev I.V."/>
        </authorList>
    </citation>
    <scope>NUCLEOTIDE SEQUENCE [LARGE SCALE GENOMIC DNA]</scope>
    <source>
        <strain evidence="4">RCC299 / NOUM17</strain>
    </source>
</reference>
<dbReference type="GeneID" id="8245307"/>
<sequence>MPGRNPDGSYGARPDSTVPHAISEPAALTAEQEEEMAAMAKWAKAEEGMRLVQELESHSAQRDDAIANLQNMLNGIGKTTDVAEAAALAAAPPAPPVPPTGVPPHAPAANNIVPDMMPTPSPVAAVPVAPPPAPPPVAPPPLATPPEQHASATPPPSEGDAGALAALARGELPASFPPPTLAKKFVMRKFGDGDAPGPSDPVAPAAAVSSPTSATDVDGVSSPTSEVVFYECSAWPKGEASEWPRVKGDTSSLPDVYPAQGAEDDAAVIDSLAAMKVAEAEAAIHAGTTRGIPVVPVVDDPRTLERSDPFAAFLSHVDKVLERSENAGSFDEDDETNEIVVAPVDPIEEEARAFAASIAPPHPAPAVESAPEKLEEPDVEPHQPVVEEDVHAELALARDRLEAAEAFAETLAHDMERAYAEMAAAKQEAAAAKRLAESATSAPERTARVSELLDELERWQLAAATAEAALEEAKMELEVMTARAAEEELSTDDVNDDVIAELAAELQAAEAKAAKAEADADELDAHLRRLEEELVDAKNEAKAELERTKNDAKAELERAEAAVTELERELETANAKVLETAEIESEALAALTAELDEARAKAERTETEMDALKRATTAELDAARAEIADARAEIDAERAAKSALEKGLEEALADAEEEKARALSSAADELEAAKAQKASAELEKDGELATLRAGLEEARAFVAEKAAEIAALKEEAAFNAQKMASDDSALAAAKEAEKAAETIQAAAEQLREAKANAADLAAQMEAKDEEITALRLECEDVKAQAMNAARDGRARIDALEARAAALDACRETVEEVKMHAAAAALCAAVAMLPRMREAGIIHA</sequence>
<accession>C1EAW4</accession>